<reference evidence="2" key="1">
    <citation type="submission" date="2022-09" db="EMBL/GenBank/DDBJ databases">
        <title>Intensive care unit water sources are persistently colonized with multi-drug resistant bacteria and are the site of extensive horizontal gene transfer of antibiotic resistance genes.</title>
        <authorList>
            <person name="Diorio-Toth L."/>
        </authorList>
    </citation>
    <scope>NUCLEOTIDE SEQUENCE</scope>
    <source>
        <strain evidence="2">GD03990</strain>
    </source>
</reference>
<name>A0AA42N0U9_AQUAC</name>
<organism evidence="2 3">
    <name type="scientific">Aquipseudomonas alcaligenes</name>
    <name type="common">Pseudomonas alcaligenes</name>
    <dbReference type="NCBI Taxonomy" id="43263"/>
    <lineage>
        <taxon>Bacteria</taxon>
        <taxon>Pseudomonadati</taxon>
        <taxon>Pseudomonadota</taxon>
        <taxon>Gammaproteobacteria</taxon>
        <taxon>Pseudomonadales</taxon>
        <taxon>Pseudomonadaceae</taxon>
        <taxon>Aquipseudomonas</taxon>
    </lineage>
</organism>
<dbReference type="RefSeq" id="WP_280053806.1">
    <property type="nucleotide sequence ID" value="NZ_JAOBYN010000007.1"/>
</dbReference>
<keyword evidence="1" id="KW-0812">Transmembrane</keyword>
<comment type="caution">
    <text evidence="2">The sequence shown here is derived from an EMBL/GenBank/DDBJ whole genome shotgun (WGS) entry which is preliminary data.</text>
</comment>
<keyword evidence="1" id="KW-1133">Transmembrane helix</keyword>
<dbReference type="EMBL" id="JAOBYN010000007">
    <property type="protein sequence ID" value="MDH1055055.1"/>
    <property type="molecule type" value="Genomic_DNA"/>
</dbReference>
<sequence length="139" mass="14559">MRRLATTLLAGLAVAPSAALFIALLTGSLRQQRMTLEWPQLIDGGDSVVLELLLTSAPGALLVLLASAWLRRGALRVGAFIAGALLACILAAGLFAQAFGNTWSISEILAELVLAQLHLIALALLPGTLLVALLQRREG</sequence>
<accession>A0AA42N0U9</accession>
<proteinExistence type="predicted"/>
<evidence type="ECO:0000313" key="3">
    <source>
        <dbReference type="Proteomes" id="UP001158730"/>
    </source>
</evidence>
<dbReference type="AlphaFoldDB" id="A0AA42N0U9"/>
<evidence type="ECO:0000256" key="1">
    <source>
        <dbReference type="SAM" id="Phobius"/>
    </source>
</evidence>
<feature type="transmembrane region" description="Helical" evidence="1">
    <location>
        <begin position="77"/>
        <end position="100"/>
    </location>
</feature>
<feature type="transmembrane region" description="Helical" evidence="1">
    <location>
        <begin position="47"/>
        <end position="70"/>
    </location>
</feature>
<dbReference type="Proteomes" id="UP001158730">
    <property type="component" value="Unassembled WGS sequence"/>
</dbReference>
<keyword evidence="1" id="KW-0472">Membrane</keyword>
<feature type="transmembrane region" description="Helical" evidence="1">
    <location>
        <begin position="112"/>
        <end position="134"/>
    </location>
</feature>
<protein>
    <submittedName>
        <fullName evidence="2">Uncharacterized protein</fullName>
    </submittedName>
</protein>
<evidence type="ECO:0000313" key="2">
    <source>
        <dbReference type="EMBL" id="MDH1055055.1"/>
    </source>
</evidence>
<gene>
    <name evidence="2" type="ORF">N5C05_09815</name>
</gene>